<feature type="transmembrane region" description="Helical" evidence="1">
    <location>
        <begin position="40"/>
        <end position="66"/>
    </location>
</feature>
<dbReference type="Pfam" id="PF02517">
    <property type="entry name" value="Rce1-like"/>
    <property type="match status" value="1"/>
</dbReference>
<protein>
    <submittedName>
        <fullName evidence="3">CPBP family intramembrane glutamic endopeptidase</fullName>
        <ecNumber evidence="3">3.4.-.-</ecNumber>
    </submittedName>
</protein>
<gene>
    <name evidence="3" type="ORF">ACFQQA_10780</name>
</gene>
<sequence length="202" mass="21754">MALNNQRKSKVSPVTALVFQGGIGVVGLLVILVADIPVQMFGAGLLPSVLYGALGALCTYGALLLLTQIPALFPDNLDRQMRGLHRFASGYSWFVLFLLSVFAGVGEELLFRGAVQGWLAVHTDTTTAVLAASVLFGLVHYASFTYFVIATGLGLVLGLAYALSDSILLVMVWHGVYDMVALFCLLRFPEWFGISGHPEDQD</sequence>
<name>A0ABW2IWC7_9GAMM</name>
<organism evidence="3 4">
    <name type="scientific">Marinobacter aromaticivorans</name>
    <dbReference type="NCBI Taxonomy" id="1494078"/>
    <lineage>
        <taxon>Bacteria</taxon>
        <taxon>Pseudomonadati</taxon>
        <taxon>Pseudomonadota</taxon>
        <taxon>Gammaproteobacteria</taxon>
        <taxon>Pseudomonadales</taxon>
        <taxon>Marinobacteraceae</taxon>
        <taxon>Marinobacter</taxon>
    </lineage>
</organism>
<keyword evidence="3" id="KW-0378">Hydrolase</keyword>
<dbReference type="EC" id="3.4.-.-" evidence="3"/>
<accession>A0ABW2IWC7</accession>
<keyword evidence="1" id="KW-0472">Membrane</keyword>
<keyword evidence="4" id="KW-1185">Reference proteome</keyword>
<evidence type="ECO:0000259" key="2">
    <source>
        <dbReference type="Pfam" id="PF02517"/>
    </source>
</evidence>
<dbReference type="Proteomes" id="UP001596506">
    <property type="component" value="Unassembled WGS sequence"/>
</dbReference>
<dbReference type="InterPro" id="IPR003675">
    <property type="entry name" value="Rce1/LyrA-like_dom"/>
</dbReference>
<keyword evidence="1" id="KW-1133">Transmembrane helix</keyword>
<reference evidence="4" key="1">
    <citation type="journal article" date="2019" name="Int. J. Syst. Evol. Microbiol.">
        <title>The Global Catalogue of Microorganisms (GCM) 10K type strain sequencing project: providing services to taxonomists for standard genome sequencing and annotation.</title>
        <authorList>
            <consortium name="The Broad Institute Genomics Platform"/>
            <consortium name="The Broad Institute Genome Sequencing Center for Infectious Disease"/>
            <person name="Wu L."/>
            <person name="Ma J."/>
        </authorList>
    </citation>
    <scope>NUCLEOTIDE SEQUENCE [LARGE SCALE GENOMIC DNA]</scope>
    <source>
        <strain evidence="4">CCUG 60559</strain>
    </source>
</reference>
<comment type="caution">
    <text evidence="3">The sequence shown here is derived from an EMBL/GenBank/DDBJ whole genome shotgun (WGS) entry which is preliminary data.</text>
</comment>
<feature type="transmembrane region" description="Helical" evidence="1">
    <location>
        <begin position="12"/>
        <end position="34"/>
    </location>
</feature>
<proteinExistence type="predicted"/>
<evidence type="ECO:0000313" key="3">
    <source>
        <dbReference type="EMBL" id="MFC7295209.1"/>
    </source>
</evidence>
<dbReference type="RefSeq" id="WP_100688559.1">
    <property type="nucleotide sequence ID" value="NZ_JBHTBD010000003.1"/>
</dbReference>
<dbReference type="GO" id="GO:0016787">
    <property type="term" value="F:hydrolase activity"/>
    <property type="evidence" value="ECO:0007669"/>
    <property type="project" value="UniProtKB-KW"/>
</dbReference>
<feature type="domain" description="CAAX prenyl protease 2/Lysostaphin resistance protein A-like" evidence="2">
    <location>
        <begin position="92"/>
        <end position="179"/>
    </location>
</feature>
<evidence type="ECO:0000313" key="4">
    <source>
        <dbReference type="Proteomes" id="UP001596506"/>
    </source>
</evidence>
<feature type="transmembrane region" description="Helical" evidence="1">
    <location>
        <begin position="87"/>
        <end position="106"/>
    </location>
</feature>
<evidence type="ECO:0000256" key="1">
    <source>
        <dbReference type="SAM" id="Phobius"/>
    </source>
</evidence>
<dbReference type="EMBL" id="JBHTBD010000003">
    <property type="protein sequence ID" value="MFC7295209.1"/>
    <property type="molecule type" value="Genomic_DNA"/>
</dbReference>
<dbReference type="PANTHER" id="PTHR43592:SF15">
    <property type="entry name" value="CAAX AMINO TERMINAL PROTEASE FAMILY PROTEIN"/>
    <property type="match status" value="1"/>
</dbReference>
<dbReference type="PANTHER" id="PTHR43592">
    <property type="entry name" value="CAAX AMINO TERMINAL PROTEASE"/>
    <property type="match status" value="1"/>
</dbReference>
<feature type="transmembrane region" description="Helical" evidence="1">
    <location>
        <begin position="118"/>
        <end position="139"/>
    </location>
</feature>
<keyword evidence="1" id="KW-0812">Transmembrane</keyword>